<dbReference type="EMBL" id="OCNH01000005">
    <property type="protein sequence ID" value="SOD95777.1"/>
    <property type="molecule type" value="Genomic_DNA"/>
</dbReference>
<name>A0A286GJR6_9BACT</name>
<organism evidence="1 2">
    <name type="scientific">Spirosoma fluviale</name>
    <dbReference type="NCBI Taxonomy" id="1597977"/>
    <lineage>
        <taxon>Bacteria</taxon>
        <taxon>Pseudomonadati</taxon>
        <taxon>Bacteroidota</taxon>
        <taxon>Cytophagia</taxon>
        <taxon>Cytophagales</taxon>
        <taxon>Cytophagaceae</taxon>
        <taxon>Spirosoma</taxon>
    </lineage>
</organism>
<dbReference type="SUPFAM" id="SSF74653">
    <property type="entry name" value="TolA/TonB C-terminal domain"/>
    <property type="match status" value="1"/>
</dbReference>
<dbReference type="Gene3D" id="3.30.1150.10">
    <property type="match status" value="1"/>
</dbReference>
<evidence type="ECO:0000313" key="1">
    <source>
        <dbReference type="EMBL" id="SOD95777.1"/>
    </source>
</evidence>
<evidence type="ECO:0008006" key="3">
    <source>
        <dbReference type="Google" id="ProtNLM"/>
    </source>
</evidence>
<keyword evidence="2" id="KW-1185">Reference proteome</keyword>
<evidence type="ECO:0000313" key="2">
    <source>
        <dbReference type="Proteomes" id="UP000219452"/>
    </source>
</evidence>
<accession>A0A286GJR6</accession>
<protein>
    <recommendedName>
        <fullName evidence="3">TonB protein C-terminal</fullName>
    </recommendedName>
</protein>
<sequence length="163" mass="18540">MIYIAFSNPPQQMRKAFLTVVILVSWQLSQAQPKLDTKDTVGFRNKDGIEEVLPSYTGGRQKFFITLGKTLKYPDIPVKFAPSGQVIVSFFIETDGSMSVADTDLTPLSFKRKVPQEIQEQFRRDIVKEIHRTFAAMPPWTPATYGGKPVRVKMKMPLNMLLE</sequence>
<gene>
    <name evidence="1" type="ORF">SAMN06269250_4966</name>
</gene>
<proteinExistence type="predicted"/>
<dbReference type="Proteomes" id="UP000219452">
    <property type="component" value="Unassembled WGS sequence"/>
</dbReference>
<reference evidence="2" key="1">
    <citation type="submission" date="2017-09" db="EMBL/GenBank/DDBJ databases">
        <authorList>
            <person name="Varghese N."/>
            <person name="Submissions S."/>
        </authorList>
    </citation>
    <scope>NUCLEOTIDE SEQUENCE [LARGE SCALE GENOMIC DNA]</scope>
    <source>
        <strain evidence="2">DSM 29961</strain>
    </source>
</reference>
<dbReference type="AlphaFoldDB" id="A0A286GJR6"/>